<feature type="transmembrane region" description="Helical" evidence="1">
    <location>
        <begin position="16"/>
        <end position="35"/>
    </location>
</feature>
<dbReference type="PANTHER" id="PTHR34385">
    <property type="entry name" value="D-ALANYL-D-ALANINE CARBOXYPEPTIDASE"/>
    <property type="match status" value="1"/>
</dbReference>
<dbReference type="GO" id="GO:0004180">
    <property type="term" value="F:carboxypeptidase activity"/>
    <property type="evidence" value="ECO:0007669"/>
    <property type="project" value="UniProtKB-KW"/>
</dbReference>
<dbReference type="SUPFAM" id="SSF55166">
    <property type="entry name" value="Hedgehog/DD-peptidase"/>
    <property type="match status" value="1"/>
</dbReference>
<dbReference type="Pfam" id="PF02557">
    <property type="entry name" value="VanY"/>
    <property type="match status" value="1"/>
</dbReference>
<dbReference type="GO" id="GO:0006508">
    <property type="term" value="P:proteolysis"/>
    <property type="evidence" value="ECO:0007669"/>
    <property type="project" value="InterPro"/>
</dbReference>
<dbReference type="EMBL" id="JAMRYU010000020">
    <property type="protein sequence ID" value="MDC4241863.1"/>
    <property type="molecule type" value="Genomic_DNA"/>
</dbReference>
<accession>A0A9X3XMH4</accession>
<comment type="caution">
    <text evidence="3">The sequence shown here is derived from an EMBL/GenBank/DDBJ whole genome shotgun (WGS) entry which is preliminary data.</text>
</comment>
<evidence type="ECO:0000313" key="4">
    <source>
        <dbReference type="Proteomes" id="UP001141183"/>
    </source>
</evidence>
<evidence type="ECO:0000256" key="1">
    <source>
        <dbReference type="SAM" id="Phobius"/>
    </source>
</evidence>
<keyword evidence="1" id="KW-0472">Membrane</keyword>
<dbReference type="CDD" id="cd14852">
    <property type="entry name" value="LD-carboxypeptidase"/>
    <property type="match status" value="1"/>
</dbReference>
<keyword evidence="3" id="KW-0378">Hydrolase</keyword>
<dbReference type="InterPro" id="IPR009045">
    <property type="entry name" value="Zn_M74/Hedgehog-like"/>
</dbReference>
<proteinExistence type="predicted"/>
<dbReference type="Proteomes" id="UP001141183">
    <property type="component" value="Unassembled WGS sequence"/>
</dbReference>
<keyword evidence="3" id="KW-0121">Carboxypeptidase</keyword>
<keyword evidence="3" id="KW-0645">Protease</keyword>
<dbReference type="RefSeq" id="WP_099346234.1">
    <property type="nucleotide sequence ID" value="NZ_JAMRYU010000020.1"/>
</dbReference>
<keyword evidence="4" id="KW-1185">Reference proteome</keyword>
<feature type="domain" description="D-alanyl-D-alanine carboxypeptidase-like core" evidence="2">
    <location>
        <begin position="232"/>
        <end position="355"/>
    </location>
</feature>
<dbReference type="AlphaFoldDB" id="A0A9X3XMH4"/>
<name>A0A9X3XMH4_9CLOT</name>
<dbReference type="Gene3D" id="3.30.1380.10">
    <property type="match status" value="1"/>
</dbReference>
<dbReference type="InterPro" id="IPR052179">
    <property type="entry name" value="DD-CPase-like"/>
</dbReference>
<keyword evidence="1" id="KW-1133">Transmembrane helix</keyword>
<dbReference type="PANTHER" id="PTHR34385:SF1">
    <property type="entry name" value="PEPTIDOGLYCAN L-ALANYL-D-GLUTAMATE ENDOPEPTIDASE CWLK"/>
    <property type="match status" value="1"/>
</dbReference>
<gene>
    <name evidence="3" type="ORF">NE398_17150</name>
</gene>
<reference evidence="3" key="1">
    <citation type="submission" date="2022-05" db="EMBL/GenBank/DDBJ databases">
        <title>Draft genome sequence of Clostridium tertium strain CP3 isolated from Peru.</title>
        <authorList>
            <person name="Hurtado R."/>
            <person name="Lima L."/>
            <person name="Sousa T."/>
            <person name="Jaiswal A.K."/>
            <person name="Tiwari S."/>
            <person name="Maturrano L."/>
            <person name="Brenig B."/>
            <person name="Azevedo V."/>
        </authorList>
    </citation>
    <scope>NUCLEOTIDE SEQUENCE</scope>
    <source>
        <strain evidence="3">CP3</strain>
    </source>
</reference>
<organism evidence="3 4">
    <name type="scientific">Clostridium tertium</name>
    <dbReference type="NCBI Taxonomy" id="1559"/>
    <lineage>
        <taxon>Bacteria</taxon>
        <taxon>Bacillati</taxon>
        <taxon>Bacillota</taxon>
        <taxon>Clostridia</taxon>
        <taxon>Eubacteriales</taxon>
        <taxon>Clostridiaceae</taxon>
        <taxon>Clostridium</taxon>
    </lineage>
</organism>
<protein>
    <submittedName>
        <fullName evidence="3">D-alanyl-D-alanine carboxypeptidase family protein</fullName>
    </submittedName>
</protein>
<dbReference type="InterPro" id="IPR058193">
    <property type="entry name" value="VanY/YodJ_core_dom"/>
</dbReference>
<evidence type="ECO:0000313" key="3">
    <source>
        <dbReference type="EMBL" id="MDC4241863.1"/>
    </source>
</evidence>
<keyword evidence="1" id="KW-0812">Transmembrane</keyword>
<dbReference type="InterPro" id="IPR003709">
    <property type="entry name" value="VanY-like_core_dom"/>
</dbReference>
<evidence type="ECO:0000259" key="2">
    <source>
        <dbReference type="Pfam" id="PF02557"/>
    </source>
</evidence>
<sequence>MKKHKTSRRRKMLKRRIISLTILGVIIGLFLYTPIKIKHFSLLHSEAEASERFSLQMKAINDYKYIKESFNNIYTTDENINEINKFIENIEKNLSQGITEELESLISNLKSKINELSASNQIELENMFNDINEDNLKGFSKEEMNKVNEFTDEYNQLFSEKKYKQAKETLNSLINYINETKKVANERRIKETYEEKSNEDASVREPKYINGILIVNKEFGLPDSFAPGEGAEARQAFENMKADAANEGIYLNAFSTYRSYWSQNRLYWNYVSNYGQDPTDTFSAKPGFSEHQTGLAFDIGGVDRSLWAEEDFKYTDEAKWLKDNSYKYGFILRYPEGKEWKTGYMHESWHFRYIGVDHSKNFKDSDLTLEEYLGL</sequence>